<dbReference type="AlphaFoldDB" id="A0A0N1PAP0"/>
<comment type="caution">
    <text evidence="2">The sequence shown here is derived from an EMBL/GenBank/DDBJ whole genome shotgun (WGS) entry which is preliminary data.</text>
</comment>
<dbReference type="EMBL" id="LJSK01000211">
    <property type="protein sequence ID" value="KPI85054.1"/>
    <property type="molecule type" value="Genomic_DNA"/>
</dbReference>
<dbReference type="OMA" id="LQWTAHA"/>
<feature type="region of interest" description="Disordered" evidence="1">
    <location>
        <begin position="514"/>
        <end position="534"/>
    </location>
</feature>
<keyword evidence="3" id="KW-1185">Reference proteome</keyword>
<name>A0A0N1PAP0_LEPSE</name>
<evidence type="ECO:0000313" key="2">
    <source>
        <dbReference type="EMBL" id="KPI85054.1"/>
    </source>
</evidence>
<proteinExistence type="predicted"/>
<dbReference type="VEuPathDB" id="TriTrypDB:Lsey_0211_0090"/>
<gene>
    <name evidence="2" type="ORF">ABL78_5892</name>
</gene>
<dbReference type="Proteomes" id="UP000038009">
    <property type="component" value="Unassembled WGS sequence"/>
</dbReference>
<evidence type="ECO:0000313" key="3">
    <source>
        <dbReference type="Proteomes" id="UP000038009"/>
    </source>
</evidence>
<sequence>MEAIALEDSPCDQHCVHSVSTSPHDAEQKGRTLLNVSSSVCAEACGPSFVVKASWISVSVTSDFEVVVQVKQRTTDTNCTALCSQLAACHGVTVKKSAPHFASISCPNVQELHGAPCDMFSLPMTADRVIAKDVSTCSTIAYSLPVRSMKAADRAREQPRAYAGAANCCGDAPVASKQVHGTHSTWMTHAHEEHANSSSPFPSVPRELVTDRETSHSVKDIAAYQAAAAARELPTIALLLRSALGNGHALIVLRPAVRHRLHKYFLEYTASLWSVSENVRRVAISPNGDGVFALCDRFAQMPLLTEATTSGADEETEGETHLWLRGSYVHMAEGRETCWMLKRLLLHIGLRGSLASRRRPLCSLLRSAVSGVWCRWGLRLAQHVHAHKELHAGVTEVSMSTTEGHVLVFQPVLHGVGLSVSFPDEGSNVPLASSTAAHDSVSLQRREPVVYTCCYGTRLSYSLLSGSTSSNTARSATRRAHSSMSLCIAPPWSFAAQWRHSTWLRKALEAAGDNATEEAYSEHPRPHHHRPPAVLATSPNRRVWLIRAGAHLSVVTVPSAEVKEGAEQNSALSSCTAAAVKVGSGYTLHDAQFVQSGDHGGFLLLCRCRGGDGRRGADGAAECMDGDGAVLAEASTHVAVQGRYVHGSPASPLRVFFLSLLAMCPPGAGACAHDTLLPLPLRLSSRLASQTSSLLHPSHRLRFVCAADGGPTEALSGCSGLLYLVIASSGSPRRMLTAAAHVPSLSAWCRTHLLHQLGTAVRDDCCLGGPPRSSLLSARVRQWVMHALSAALPSAALTLGETRVDAMAEEPHGPLSLPACSSFTPGSLLPPAADPLEVSVEVALLHFNYPQSECFHRFRDALSTFKDVLYFTLNAFVSVSAAQVDDAAADIAGEGVACVTAVFAGFCAVLRRSGLLDCVANNKSSSRRGGDGVGPLPATTSVLVLLHISAQLLKNALEDLCTAGHLSALLACASHLKQTVQPPLSHVADEGDVPGGASRCTPSTVWRLLLQPLFDCVWGVAQDYGLAADVTGDLLLYCSPAVRAMAKTGLSWFAADQQPKSQPTITPGSVIALTKEESARSAVAASSMAGPPLAATTIASAAQAVPSASPATAPENAATLATTYTSAELYEMVRRVFLLHGAAAALQLVHQLRQNDSTRDGVTEMAELYGAVQQRLDAVYT</sequence>
<evidence type="ECO:0000256" key="1">
    <source>
        <dbReference type="SAM" id="MobiDB-lite"/>
    </source>
</evidence>
<dbReference type="OrthoDB" id="273693at2759"/>
<reference evidence="2 3" key="1">
    <citation type="journal article" date="2015" name="PLoS Pathog.">
        <title>Leptomonas seymouri: Adaptations to the Dixenous Life Cycle Analyzed by Genome Sequencing, Transcriptome Profiling and Co-infection with Leishmania donovani.</title>
        <authorList>
            <person name="Kraeva N."/>
            <person name="Butenko A."/>
            <person name="Hlavacova J."/>
            <person name="Kostygov A."/>
            <person name="Myskova J."/>
            <person name="Grybchuk D."/>
            <person name="Lestinova T."/>
            <person name="Votypka J."/>
            <person name="Volf P."/>
            <person name="Opperdoes F."/>
            <person name="Flegontov P."/>
            <person name="Lukes J."/>
            <person name="Yurchenko V."/>
        </authorList>
    </citation>
    <scope>NUCLEOTIDE SEQUENCE [LARGE SCALE GENOMIC DNA]</scope>
    <source>
        <strain evidence="2 3">ATCC 30220</strain>
    </source>
</reference>
<protein>
    <submittedName>
        <fullName evidence="2">Uncharacterized protein</fullName>
    </submittedName>
</protein>
<accession>A0A0N1PAP0</accession>
<organism evidence="2 3">
    <name type="scientific">Leptomonas seymouri</name>
    <dbReference type="NCBI Taxonomy" id="5684"/>
    <lineage>
        <taxon>Eukaryota</taxon>
        <taxon>Discoba</taxon>
        <taxon>Euglenozoa</taxon>
        <taxon>Kinetoplastea</taxon>
        <taxon>Metakinetoplastina</taxon>
        <taxon>Trypanosomatida</taxon>
        <taxon>Trypanosomatidae</taxon>
        <taxon>Leishmaniinae</taxon>
        <taxon>Leptomonas</taxon>
    </lineage>
</organism>